<dbReference type="Gene3D" id="3.40.50.300">
    <property type="entry name" value="P-loop containing nucleotide triphosphate hydrolases"/>
    <property type="match status" value="1"/>
</dbReference>
<dbReference type="SUPFAM" id="SSF48403">
    <property type="entry name" value="Ankyrin repeat"/>
    <property type="match status" value="1"/>
</dbReference>
<evidence type="ECO:0000256" key="1">
    <source>
        <dbReference type="ARBA" id="ARBA00022737"/>
    </source>
</evidence>
<proteinExistence type="predicted"/>
<dbReference type="PRINTS" id="PR01415">
    <property type="entry name" value="ANKYRIN"/>
</dbReference>
<feature type="repeat" description="ANK" evidence="2">
    <location>
        <begin position="1029"/>
        <end position="1061"/>
    </location>
</feature>
<feature type="domain" description="Nephrocystin 3-like N-terminal" evidence="4">
    <location>
        <begin position="298"/>
        <end position="458"/>
    </location>
</feature>
<protein>
    <recommendedName>
        <fullName evidence="7">NACHT domain-containing protein</fullName>
    </recommendedName>
</protein>
<evidence type="ECO:0000313" key="6">
    <source>
        <dbReference type="Proteomes" id="UP001215712"/>
    </source>
</evidence>
<dbReference type="InterPro" id="IPR036770">
    <property type="entry name" value="Ankyrin_rpt-contain_sf"/>
</dbReference>
<dbReference type="InterPro" id="IPR056125">
    <property type="entry name" value="DUF7708"/>
</dbReference>
<feature type="repeat" description="ANK" evidence="2">
    <location>
        <begin position="1191"/>
        <end position="1223"/>
    </location>
</feature>
<accession>A0AAD6HBI2</accession>
<dbReference type="Gene3D" id="1.25.40.20">
    <property type="entry name" value="Ankyrin repeat-containing domain"/>
    <property type="match status" value="2"/>
</dbReference>
<dbReference type="InterPro" id="IPR027417">
    <property type="entry name" value="P-loop_NTPase"/>
</dbReference>
<dbReference type="PROSITE" id="PS50297">
    <property type="entry name" value="ANK_REP_REGION"/>
    <property type="match status" value="3"/>
</dbReference>
<dbReference type="PANTHER" id="PTHR10039">
    <property type="entry name" value="AMELOGENIN"/>
    <property type="match status" value="1"/>
</dbReference>
<dbReference type="Pfam" id="PF24809">
    <property type="entry name" value="DUF7708"/>
    <property type="match status" value="1"/>
</dbReference>
<comment type="caution">
    <text evidence="5">The sequence shown here is derived from an EMBL/GenBank/DDBJ whole genome shotgun (WGS) entry which is preliminary data.</text>
</comment>
<evidence type="ECO:0000313" key="5">
    <source>
        <dbReference type="EMBL" id="KAJ5703961.1"/>
    </source>
</evidence>
<keyword evidence="2" id="KW-0040">ANK repeat</keyword>
<sequence>MAVQLQRKGKERKEGQNVTECLDRALNGFSKVLTAEEKEDFEKNTANPDAGSVIIFVAELDAEKASKTRRSVSPRLFKFLDAAQQFSGAVETFVSSNPQTAALIWGGIKTAILVASNIASYFDKVTNMIQEIGRACPVFQDFGKLYHGHVGLQHALCEYYALVVELCGKVVEVSRRSLAIQTISSIWNPFESEFQSFLDRLVIARSNIDLEISHASNQAAQESRDLIEYDTQQNSLFRPSVIEHIKRSMHGQNEIKRWQMNQIKREEAVLKINIRQNLSPVDHIYPWRQNLKQRVPSTAEWLIDDPEFRDWKNSDFSAILWCSGTLGMGKTVLMSNVVSHLHTCCPNDTIAHFFCQAENEPSLLARNVFGSLARQLLNELIEESSYEQLLSLQNQFRGLDTNETLHFLLSRLTMDQGYYIVLDGLDECETAQIREIARALHSIHQLEGIKLRVVCASRPDLEGDLFEGIRPHYRIVIDKQKVNSDMDRYITTTLKDCLDRELLAPCSDKMMAKIVDVLRNGAQGMFLWAGLCIKELCEANCDEDLLETLHHLPRSLAELFNSKSDSQAMTLLQYCGVVKRPLNLEEYRELLGISLEDKSLNTKKLPKNMNRVVKGCFGLLYTDDDEETIHYIHQSVREYLFHREPALFDDEGISQHVGVLCMTYLNFSNFNGQLAKLEKRIVDPLFIGTSSIYPGGSLVHEMTKKVLSLRKERAPGIKLGELEKIALEPLGDFKSDRPNSAVARQTNAFLLYAKENWLFHLQELQLDGSQIWSLFCKCIEDRSLPLIRAWEPEFQNTPGSDDISAKNAHLIDFAKEICVFFGHNQIELTWMLANNHYALFLYFMNRSGDHHWPFTLVRSFPHLSDGSSYRWVEILIDGAPFIFSWGMALVGVVFDEGLTETERFEASLRILQKMSIIDSDKARFTLGMALRRTFSRDGTLELLLSVDKELYPINRVVNGKLHVGQANSILDRVKMEESDPLLIDRLQMEKRDPLLIFSLSQDPSGSPDKTRMIHEILDSGADVNVADDEGKRPIHFAAEAGHLEIVKDLLSHGAQINLQDKHGNTALHAAAAAHGIQWHMMEYLVSAGATTVLENSAGKTAMDTAVSQFISQLLYLRTWWNPWDLSQTSERAMASFEDFIPELNAQIMRRELDFDHTLGTHLADLAQKAMWPAVELLVKIGVNTNMRGHAFNKIALHWAGEQNNGSIVKLLLERGSDPNTLDYFGQTSLHYAAEKGFEEVTACLLEVTDASIVDRKGRTALRCARDNGHYSTVEMLISFAGPTDYATDEMGRTLQEWLSRFE</sequence>
<dbReference type="Pfam" id="PF24883">
    <property type="entry name" value="NPHP3_N"/>
    <property type="match status" value="1"/>
</dbReference>
<keyword evidence="6" id="KW-1185">Reference proteome</keyword>
<dbReference type="EMBL" id="JAQJAN010000020">
    <property type="protein sequence ID" value="KAJ5703961.1"/>
    <property type="molecule type" value="Genomic_DNA"/>
</dbReference>
<organism evidence="5 6">
    <name type="scientific">Penicillium malachiteum</name>
    <dbReference type="NCBI Taxonomy" id="1324776"/>
    <lineage>
        <taxon>Eukaryota</taxon>
        <taxon>Fungi</taxon>
        <taxon>Dikarya</taxon>
        <taxon>Ascomycota</taxon>
        <taxon>Pezizomycotina</taxon>
        <taxon>Eurotiomycetes</taxon>
        <taxon>Eurotiomycetidae</taxon>
        <taxon>Eurotiales</taxon>
        <taxon>Aspergillaceae</taxon>
        <taxon>Penicillium</taxon>
    </lineage>
</organism>
<dbReference type="Pfam" id="PF12796">
    <property type="entry name" value="Ank_2"/>
    <property type="match status" value="2"/>
</dbReference>
<evidence type="ECO:0000259" key="3">
    <source>
        <dbReference type="Pfam" id="PF24809"/>
    </source>
</evidence>
<evidence type="ECO:0000256" key="2">
    <source>
        <dbReference type="PROSITE-ProRule" id="PRU00023"/>
    </source>
</evidence>
<gene>
    <name evidence="5" type="ORF">N7493_011099</name>
</gene>
<evidence type="ECO:0000259" key="4">
    <source>
        <dbReference type="Pfam" id="PF24883"/>
    </source>
</evidence>
<keyword evidence="1" id="KW-0677">Repeat</keyword>
<dbReference type="PROSITE" id="PS50088">
    <property type="entry name" value="ANK_REPEAT"/>
    <property type="match status" value="3"/>
</dbReference>
<feature type="repeat" description="ANK" evidence="2">
    <location>
        <begin position="1062"/>
        <end position="1096"/>
    </location>
</feature>
<dbReference type="PANTHER" id="PTHR10039:SF10">
    <property type="entry name" value="NACHT DOMAIN-CONTAINING PROTEIN"/>
    <property type="match status" value="1"/>
</dbReference>
<reference evidence="5" key="2">
    <citation type="submission" date="2023-01" db="EMBL/GenBank/DDBJ databases">
        <authorList>
            <person name="Petersen C."/>
        </authorList>
    </citation>
    <scope>NUCLEOTIDE SEQUENCE</scope>
    <source>
        <strain evidence="5">IBT 17514</strain>
    </source>
</reference>
<evidence type="ECO:0008006" key="7">
    <source>
        <dbReference type="Google" id="ProtNLM"/>
    </source>
</evidence>
<reference evidence="5" key="1">
    <citation type="journal article" date="2023" name="IMA Fungus">
        <title>Comparative genomic study of the Penicillium genus elucidates a diverse pangenome and 15 lateral gene transfer events.</title>
        <authorList>
            <person name="Petersen C."/>
            <person name="Sorensen T."/>
            <person name="Nielsen M.R."/>
            <person name="Sondergaard T.E."/>
            <person name="Sorensen J.L."/>
            <person name="Fitzpatrick D.A."/>
            <person name="Frisvad J.C."/>
            <person name="Nielsen K.L."/>
        </authorList>
    </citation>
    <scope>NUCLEOTIDE SEQUENCE</scope>
    <source>
        <strain evidence="5">IBT 17514</strain>
    </source>
</reference>
<dbReference type="SMART" id="SM00248">
    <property type="entry name" value="ANK"/>
    <property type="match status" value="7"/>
</dbReference>
<dbReference type="Proteomes" id="UP001215712">
    <property type="component" value="Unassembled WGS sequence"/>
</dbReference>
<name>A0AAD6HBI2_9EURO</name>
<feature type="domain" description="DUF7708" evidence="3">
    <location>
        <begin position="78"/>
        <end position="216"/>
    </location>
</feature>
<dbReference type="InterPro" id="IPR056884">
    <property type="entry name" value="NPHP3-like_N"/>
</dbReference>
<dbReference type="SUPFAM" id="SSF52540">
    <property type="entry name" value="P-loop containing nucleoside triphosphate hydrolases"/>
    <property type="match status" value="1"/>
</dbReference>
<dbReference type="InterPro" id="IPR002110">
    <property type="entry name" value="Ankyrin_rpt"/>
</dbReference>